<accession>A0ACC2S1Z6</accession>
<evidence type="ECO:0000313" key="2">
    <source>
        <dbReference type="Proteomes" id="UP001165960"/>
    </source>
</evidence>
<name>A0ACC2S1Z6_9FUNG</name>
<keyword evidence="2" id="KW-1185">Reference proteome</keyword>
<comment type="caution">
    <text evidence="1">The sequence shown here is derived from an EMBL/GenBank/DDBJ whole genome shotgun (WGS) entry which is preliminary data.</text>
</comment>
<sequence length="93" mass="10076">MLEIPPTPPLPTVSPAQDFSKLGFVYITILGLANWVVPHTGNWQSLATAVKYLASIAPIVYLAFQDRPTSPEGVQLDSGMGYDKDSQKSQEGL</sequence>
<protein>
    <submittedName>
        <fullName evidence="1">Uncharacterized protein</fullName>
    </submittedName>
</protein>
<gene>
    <name evidence="1" type="ORF">DSO57_1034164</name>
</gene>
<evidence type="ECO:0000313" key="1">
    <source>
        <dbReference type="EMBL" id="KAJ9056344.1"/>
    </source>
</evidence>
<dbReference type="EMBL" id="QTSX02005960">
    <property type="protein sequence ID" value="KAJ9056344.1"/>
    <property type="molecule type" value="Genomic_DNA"/>
</dbReference>
<organism evidence="1 2">
    <name type="scientific">Entomophthora muscae</name>
    <dbReference type="NCBI Taxonomy" id="34485"/>
    <lineage>
        <taxon>Eukaryota</taxon>
        <taxon>Fungi</taxon>
        <taxon>Fungi incertae sedis</taxon>
        <taxon>Zoopagomycota</taxon>
        <taxon>Entomophthoromycotina</taxon>
        <taxon>Entomophthoromycetes</taxon>
        <taxon>Entomophthorales</taxon>
        <taxon>Entomophthoraceae</taxon>
        <taxon>Entomophthora</taxon>
    </lineage>
</organism>
<proteinExistence type="predicted"/>
<reference evidence="1" key="1">
    <citation type="submission" date="2022-04" db="EMBL/GenBank/DDBJ databases">
        <title>Genome of the entomopathogenic fungus Entomophthora muscae.</title>
        <authorList>
            <person name="Elya C."/>
            <person name="Lovett B.R."/>
            <person name="Lee E."/>
            <person name="Macias A.M."/>
            <person name="Hajek A.E."/>
            <person name="De Bivort B.L."/>
            <person name="Kasson M.T."/>
            <person name="De Fine Licht H.H."/>
            <person name="Stajich J.E."/>
        </authorList>
    </citation>
    <scope>NUCLEOTIDE SEQUENCE</scope>
    <source>
        <strain evidence="1">Berkeley</strain>
    </source>
</reference>
<dbReference type="Proteomes" id="UP001165960">
    <property type="component" value="Unassembled WGS sequence"/>
</dbReference>